<dbReference type="InterPro" id="IPR050535">
    <property type="entry name" value="DNA_Repair-Maintenance_Comp"/>
</dbReference>
<dbReference type="InterPro" id="IPR041796">
    <property type="entry name" value="Mre11_N"/>
</dbReference>
<proteinExistence type="predicted"/>
<accession>A0ABT6NB16</accession>
<dbReference type="SUPFAM" id="SSF56300">
    <property type="entry name" value="Metallo-dependent phosphatases"/>
    <property type="match status" value="1"/>
</dbReference>
<dbReference type="CDD" id="cd00840">
    <property type="entry name" value="MPP_Mre11_N"/>
    <property type="match status" value="1"/>
</dbReference>
<feature type="domain" description="Calcineurin-like phosphoesterase" evidence="2">
    <location>
        <begin position="3"/>
        <end position="201"/>
    </location>
</feature>
<dbReference type="InterPro" id="IPR029052">
    <property type="entry name" value="Metallo-depent_PP-like"/>
</dbReference>
<dbReference type="InterPro" id="IPR004843">
    <property type="entry name" value="Calcineurin-like_PHP"/>
</dbReference>
<evidence type="ECO:0000313" key="3">
    <source>
        <dbReference type="EMBL" id="MDH8677602.1"/>
    </source>
</evidence>
<dbReference type="PANTHER" id="PTHR30337">
    <property type="entry name" value="COMPONENT OF ATP-DEPENDENT DSDNA EXONUCLEASE"/>
    <property type="match status" value="1"/>
</dbReference>
<dbReference type="PANTHER" id="PTHR30337:SF7">
    <property type="entry name" value="PHOSPHOESTERASE"/>
    <property type="match status" value="1"/>
</dbReference>
<dbReference type="Gene3D" id="3.60.21.10">
    <property type="match status" value="1"/>
</dbReference>
<sequence length="412" mass="47102">MVKLLHISDVHMNAGYSNKNERIRNRLKEAMKMSLMKAFDFALSAQVDGILIAGDFFDHDKISFEDESFVFDQLKRLLEKNVFIFYCSGNHDPMQTADFLKSLEKHPNFYLYEDDQVTCTECTSKDQTRFKILSVGHKSKNEQRNLIQTFPCKDDDSIWIGMAHASVPSALTTSDKTSYMATALSDIEKLNYNYFGLGHIHMRQLLAPKVGYSGNLQGLNVKEIGMKGGYLVTLDDFETKVEPVNFSEIIWEQIALQIPSDVINLPLLQEWLVDCVMPIISECPMPAKNIIVRIVLSGKTVLRNELRTSENIEYLVDYMENRTGLLQVEIKSSELTHPVNTDELIEENTVLSVALKTISDSEYDEDLLERLLSLPIYNKLNTRESQIRYLTQVIMGLSDELIERMVVEKNGD</sequence>
<dbReference type="GO" id="GO:0004527">
    <property type="term" value="F:exonuclease activity"/>
    <property type="evidence" value="ECO:0007669"/>
    <property type="project" value="UniProtKB-KW"/>
</dbReference>
<keyword evidence="1 3" id="KW-0378">Hydrolase</keyword>
<evidence type="ECO:0000313" key="4">
    <source>
        <dbReference type="Proteomes" id="UP001158045"/>
    </source>
</evidence>
<name>A0ABT6NB16_9FIRM</name>
<dbReference type="Proteomes" id="UP001158045">
    <property type="component" value="Unassembled WGS sequence"/>
</dbReference>
<dbReference type="Pfam" id="PF00149">
    <property type="entry name" value="Metallophos"/>
    <property type="match status" value="1"/>
</dbReference>
<comment type="caution">
    <text evidence="3">The sequence shown here is derived from an EMBL/GenBank/DDBJ whole genome shotgun (WGS) entry which is preliminary data.</text>
</comment>
<keyword evidence="3" id="KW-0540">Nuclease</keyword>
<gene>
    <name evidence="3" type="ORF">QE109_05560</name>
</gene>
<keyword evidence="3" id="KW-0269">Exonuclease</keyword>
<protein>
    <submittedName>
        <fullName evidence="3">DNA repair exonuclease</fullName>
        <ecNumber evidence="3">3.1.-.-</ecNumber>
    </submittedName>
</protein>
<reference evidence="3 4" key="1">
    <citation type="submission" date="2023-04" db="EMBL/GenBank/DDBJ databases">
        <title>Fusibacter bizertensis strain WBS, isolated from littoral bottom sediments of the Arctic seas - biochemical and genomic analysis.</title>
        <authorList>
            <person name="Brioukhanov A.L."/>
        </authorList>
    </citation>
    <scope>NUCLEOTIDE SEQUENCE [LARGE SCALE GENOMIC DNA]</scope>
    <source>
        <strain evidence="3 4">WBS</strain>
    </source>
</reference>
<dbReference type="EMBL" id="JARYZI010000003">
    <property type="protein sequence ID" value="MDH8677602.1"/>
    <property type="molecule type" value="Genomic_DNA"/>
</dbReference>
<evidence type="ECO:0000256" key="1">
    <source>
        <dbReference type="ARBA" id="ARBA00022801"/>
    </source>
</evidence>
<dbReference type="RefSeq" id="WP_281093422.1">
    <property type="nucleotide sequence ID" value="NZ_JARYZI010000003.1"/>
</dbReference>
<dbReference type="EC" id="3.1.-.-" evidence="3"/>
<evidence type="ECO:0000259" key="2">
    <source>
        <dbReference type="Pfam" id="PF00149"/>
    </source>
</evidence>
<organism evidence="3 4">
    <name type="scientific">Fusibacter bizertensis</name>
    <dbReference type="NCBI Taxonomy" id="1488331"/>
    <lineage>
        <taxon>Bacteria</taxon>
        <taxon>Bacillati</taxon>
        <taxon>Bacillota</taxon>
        <taxon>Clostridia</taxon>
        <taxon>Eubacteriales</taxon>
        <taxon>Eubacteriales Family XII. Incertae Sedis</taxon>
        <taxon>Fusibacter</taxon>
    </lineage>
</organism>
<keyword evidence="4" id="KW-1185">Reference proteome</keyword>